<accession>A0A5S3Z8G7</accession>
<proteinExistence type="predicted"/>
<reference evidence="1 2" key="1">
    <citation type="submission" date="2017-12" db="EMBL/GenBank/DDBJ databases">
        <authorList>
            <person name="Paulsen S."/>
            <person name="Gram L.K."/>
        </authorList>
    </citation>
    <scope>NUCLEOTIDE SEQUENCE [LARGE SCALE GENOMIC DNA]</scope>
    <source>
        <strain evidence="1 2">S2897</strain>
    </source>
</reference>
<comment type="caution">
    <text evidence="1">The sequence shown here is derived from an EMBL/GenBank/DDBJ whole genome shotgun (WGS) entry which is preliminary data.</text>
</comment>
<evidence type="ECO:0008006" key="3">
    <source>
        <dbReference type="Google" id="ProtNLM"/>
    </source>
</evidence>
<reference evidence="2" key="2">
    <citation type="submission" date="2019-06" db="EMBL/GenBank/DDBJ databases">
        <title>Co-occurence of chitin degradation, pigmentation and bioactivity in marine Pseudoalteromonas.</title>
        <authorList>
            <person name="Sonnenschein E.C."/>
            <person name="Bech P.K."/>
        </authorList>
    </citation>
    <scope>NUCLEOTIDE SEQUENCE [LARGE SCALE GENOMIC DNA]</scope>
    <source>
        <strain evidence="2">S2897</strain>
    </source>
</reference>
<dbReference type="AlphaFoldDB" id="A0A5S3Z8G7"/>
<dbReference type="InterPro" id="IPR010767">
    <property type="entry name" value="Phage_CGC-2007_Cje0229"/>
</dbReference>
<sequence>MPMSPKHIQLAFIGVGVAQLLHPLRTQFGVVHRGFVTDGFTLPWYLRWFHNPFGCGLDAAIWHDFALKTGRKQPHKEFYVLLRQAGVPAYKAFMMRVAVTVYQKLSDGVHAIPKLF</sequence>
<dbReference type="Proteomes" id="UP000305874">
    <property type="component" value="Unassembled WGS sequence"/>
</dbReference>
<name>A0A5S3Z8G7_9GAMM</name>
<dbReference type="EMBL" id="PNCG01000002">
    <property type="protein sequence ID" value="TMP88508.1"/>
    <property type="molecule type" value="Genomic_DNA"/>
</dbReference>
<evidence type="ECO:0000313" key="2">
    <source>
        <dbReference type="Proteomes" id="UP000305874"/>
    </source>
</evidence>
<gene>
    <name evidence="1" type="ORF">CWC05_03505</name>
</gene>
<dbReference type="Pfam" id="PF07087">
    <property type="entry name" value="DUF1353"/>
    <property type="match status" value="1"/>
</dbReference>
<organism evidence="1 2">
    <name type="scientific">Pseudoalteromonas ruthenica</name>
    <dbReference type="NCBI Taxonomy" id="151081"/>
    <lineage>
        <taxon>Bacteria</taxon>
        <taxon>Pseudomonadati</taxon>
        <taxon>Pseudomonadota</taxon>
        <taxon>Gammaproteobacteria</taxon>
        <taxon>Alteromonadales</taxon>
        <taxon>Pseudoalteromonadaceae</taxon>
        <taxon>Pseudoalteromonas</taxon>
    </lineage>
</organism>
<evidence type="ECO:0000313" key="1">
    <source>
        <dbReference type="EMBL" id="TMP88508.1"/>
    </source>
</evidence>
<protein>
    <recommendedName>
        <fullName evidence="3">DUF1353 domain-containing protein</fullName>
    </recommendedName>
</protein>